<feature type="transmembrane region" description="Helical" evidence="1">
    <location>
        <begin position="110"/>
        <end position="135"/>
    </location>
</feature>
<keyword evidence="1" id="KW-1133">Transmembrane helix</keyword>
<dbReference type="EMBL" id="JQCE01000064">
    <property type="protein sequence ID" value="KRO15576.1"/>
    <property type="molecule type" value="Genomic_DNA"/>
</dbReference>
<sequence>MSKMIGKTAQIIFTRVFVMMILNFYFFVFSVMGLLILGVGPALQTVNELFLDHHWHWQGYRFKQGWHYYRQYFVKANCHFWLFAGMLGALLYNLYLSTQINQPWILMIQFVLLMGIMMTVAISLLFMAIQARYAINLKHGIVLAFAQFFDHPLQILRFIFGIVTMVIVCMLWPGLGLFLSVGAVIVWTNWSFQKWYQRVDAMFS</sequence>
<dbReference type="PATRIC" id="fig|1293598.4.peg.2448"/>
<organism evidence="2 3">
    <name type="scientific">Lacticaseibacillus saniviri JCM 17471 = DSM 24301</name>
    <dbReference type="NCBI Taxonomy" id="1293598"/>
    <lineage>
        <taxon>Bacteria</taxon>
        <taxon>Bacillati</taxon>
        <taxon>Bacillota</taxon>
        <taxon>Bacilli</taxon>
        <taxon>Lactobacillales</taxon>
        <taxon>Lactobacillaceae</taxon>
        <taxon>Lacticaseibacillus</taxon>
    </lineage>
</organism>
<evidence type="ECO:0000313" key="3">
    <source>
        <dbReference type="Proteomes" id="UP000050969"/>
    </source>
</evidence>
<dbReference type="Pfam" id="PF04854">
    <property type="entry name" value="DUF624"/>
    <property type="match status" value="1"/>
</dbReference>
<evidence type="ECO:0000313" key="2">
    <source>
        <dbReference type="EMBL" id="KRO15576.1"/>
    </source>
</evidence>
<dbReference type="Proteomes" id="UP000050969">
    <property type="component" value="Unassembled WGS sequence"/>
</dbReference>
<accession>A0A0R2MPJ7</accession>
<keyword evidence="3" id="KW-1185">Reference proteome</keyword>
<dbReference type="InterPro" id="IPR006938">
    <property type="entry name" value="DUF624"/>
</dbReference>
<comment type="caution">
    <text evidence="2">The sequence shown here is derived from an EMBL/GenBank/DDBJ whole genome shotgun (WGS) entry which is preliminary data.</text>
</comment>
<proteinExistence type="predicted"/>
<gene>
    <name evidence="2" type="ORF">IV56_GL002346</name>
</gene>
<feature type="transmembrane region" description="Helical" evidence="1">
    <location>
        <begin position="155"/>
        <end position="188"/>
    </location>
</feature>
<dbReference type="STRING" id="1293598.IV56_GL002346"/>
<feature type="transmembrane region" description="Helical" evidence="1">
    <location>
        <begin position="80"/>
        <end position="98"/>
    </location>
</feature>
<evidence type="ECO:0000256" key="1">
    <source>
        <dbReference type="SAM" id="Phobius"/>
    </source>
</evidence>
<keyword evidence="1" id="KW-0812">Transmembrane</keyword>
<feature type="transmembrane region" description="Helical" evidence="1">
    <location>
        <begin position="12"/>
        <end position="37"/>
    </location>
</feature>
<reference evidence="2 3" key="1">
    <citation type="journal article" date="2015" name="Genome Announc.">
        <title>Expanding the biotechnology potential of lactobacilli through comparative genomics of 213 strains and associated genera.</title>
        <authorList>
            <person name="Sun Z."/>
            <person name="Harris H.M."/>
            <person name="McCann A."/>
            <person name="Guo C."/>
            <person name="Argimon S."/>
            <person name="Zhang W."/>
            <person name="Yang X."/>
            <person name="Jeffery I.B."/>
            <person name="Cooney J.C."/>
            <person name="Kagawa T.F."/>
            <person name="Liu W."/>
            <person name="Song Y."/>
            <person name="Salvetti E."/>
            <person name="Wrobel A."/>
            <person name="Rasinkangas P."/>
            <person name="Parkhill J."/>
            <person name="Rea M.C."/>
            <person name="O'Sullivan O."/>
            <person name="Ritari J."/>
            <person name="Douillard F.P."/>
            <person name="Paul Ross R."/>
            <person name="Yang R."/>
            <person name="Briner A.E."/>
            <person name="Felis G.E."/>
            <person name="de Vos W.M."/>
            <person name="Barrangou R."/>
            <person name="Klaenhammer T.R."/>
            <person name="Caufield P.W."/>
            <person name="Cui Y."/>
            <person name="Zhang H."/>
            <person name="O'Toole P.W."/>
        </authorList>
    </citation>
    <scope>NUCLEOTIDE SEQUENCE [LARGE SCALE GENOMIC DNA]</scope>
    <source>
        <strain evidence="2 3">DSM 24301</strain>
    </source>
</reference>
<protein>
    <submittedName>
        <fullName evidence="2">Integral membrane protein</fullName>
    </submittedName>
</protein>
<name>A0A0R2MPJ7_9LACO</name>
<keyword evidence="1" id="KW-0472">Membrane</keyword>
<dbReference type="AlphaFoldDB" id="A0A0R2MPJ7"/>